<gene>
    <name evidence="1" type="ORF">UFOVP112_386</name>
</gene>
<organism evidence="1">
    <name type="scientific">uncultured Caudovirales phage</name>
    <dbReference type="NCBI Taxonomy" id="2100421"/>
    <lineage>
        <taxon>Viruses</taxon>
        <taxon>Duplodnaviria</taxon>
        <taxon>Heunggongvirae</taxon>
        <taxon>Uroviricota</taxon>
        <taxon>Caudoviricetes</taxon>
        <taxon>Peduoviridae</taxon>
        <taxon>Maltschvirus</taxon>
        <taxon>Maltschvirus maltsch</taxon>
    </lineage>
</organism>
<dbReference type="EMBL" id="LR796233">
    <property type="protein sequence ID" value="CAB4129288.1"/>
    <property type="molecule type" value="Genomic_DNA"/>
</dbReference>
<name>A0A6J5L3L1_9CAUD</name>
<proteinExistence type="predicted"/>
<reference evidence="1" key="1">
    <citation type="submission" date="2020-04" db="EMBL/GenBank/DDBJ databases">
        <authorList>
            <person name="Chiriac C."/>
            <person name="Salcher M."/>
            <person name="Ghai R."/>
            <person name="Kavagutti S V."/>
        </authorList>
    </citation>
    <scope>NUCLEOTIDE SEQUENCE</scope>
</reference>
<accession>A0A6J5L3L1</accession>
<sequence>MINYYYEIKDDVKVFGHAHKYLAHFDIKPGQAGGWRNFHDEAVMNSTRVWLENANGVTLVKAPVNDNSWGRVDEQELVWLKLICKDVETL</sequence>
<evidence type="ECO:0000313" key="1">
    <source>
        <dbReference type="EMBL" id="CAB4129288.1"/>
    </source>
</evidence>
<protein>
    <submittedName>
        <fullName evidence="1">Uncharacterized protein</fullName>
    </submittedName>
</protein>